<evidence type="ECO:0000313" key="4">
    <source>
        <dbReference type="Proteomes" id="UP001154240"/>
    </source>
</evidence>
<dbReference type="PROSITE" id="PS50937">
    <property type="entry name" value="HTH_MERR_2"/>
    <property type="match status" value="1"/>
</dbReference>
<reference evidence="3" key="2">
    <citation type="submission" date="2022-10" db="EMBL/GenBank/DDBJ databases">
        <authorList>
            <person name="Aronson H.S."/>
        </authorList>
    </citation>
    <scope>NUCLEOTIDE SEQUENCE</scope>
    <source>
        <strain evidence="3">RS19-109</strain>
    </source>
</reference>
<dbReference type="PANTHER" id="PTHR30204:SF58">
    <property type="entry name" value="HTH-TYPE TRANSCRIPTIONAL REGULATOR YFMP"/>
    <property type="match status" value="1"/>
</dbReference>
<proteinExistence type="predicted"/>
<evidence type="ECO:0000259" key="2">
    <source>
        <dbReference type="PROSITE" id="PS50937"/>
    </source>
</evidence>
<comment type="caution">
    <text evidence="3">The sequence shown here is derived from an EMBL/GenBank/DDBJ whole genome shotgun (WGS) entry which is preliminary data.</text>
</comment>
<keyword evidence="4" id="KW-1185">Reference proteome</keyword>
<name>A0A9X4MEH0_9BACT</name>
<dbReference type="Proteomes" id="UP001154240">
    <property type="component" value="Unassembled WGS sequence"/>
</dbReference>
<dbReference type="InterPro" id="IPR047057">
    <property type="entry name" value="MerR_fam"/>
</dbReference>
<dbReference type="GO" id="GO:0003700">
    <property type="term" value="F:DNA-binding transcription factor activity"/>
    <property type="evidence" value="ECO:0007669"/>
    <property type="project" value="InterPro"/>
</dbReference>
<reference evidence="3" key="1">
    <citation type="journal article" date="2022" name="bioRxiv">
        <title>Thiovibrio frasassiensisgen. nov., sp. nov., an autotrophic, elemental sulfur disproportionating bacterium isolated from sulfidic karst sediment, and proposal of Thiovibrionaceae fam. nov.</title>
        <authorList>
            <person name="Aronson H."/>
            <person name="Thomas C."/>
            <person name="Bhattacharyya M."/>
            <person name="Eckstein S."/>
            <person name="Jensen S."/>
            <person name="Barco R."/>
            <person name="Macalady J."/>
            <person name="Amend J."/>
        </authorList>
    </citation>
    <scope>NUCLEOTIDE SEQUENCE</scope>
    <source>
        <strain evidence="3">RS19-109</strain>
    </source>
</reference>
<dbReference type="Pfam" id="PF13411">
    <property type="entry name" value="MerR_1"/>
    <property type="match status" value="1"/>
</dbReference>
<dbReference type="SMART" id="SM00422">
    <property type="entry name" value="HTH_MERR"/>
    <property type="match status" value="1"/>
</dbReference>
<dbReference type="InterPro" id="IPR009061">
    <property type="entry name" value="DNA-bd_dom_put_sf"/>
</dbReference>
<dbReference type="AlphaFoldDB" id="A0A9X4MEH0"/>
<dbReference type="EMBL" id="JAPHEH010000001">
    <property type="protein sequence ID" value="MDG4476099.1"/>
    <property type="molecule type" value="Genomic_DNA"/>
</dbReference>
<evidence type="ECO:0000256" key="1">
    <source>
        <dbReference type="ARBA" id="ARBA00023125"/>
    </source>
</evidence>
<protein>
    <submittedName>
        <fullName evidence="3">MerR family transcriptional regulator</fullName>
    </submittedName>
</protein>
<organism evidence="3 4">
    <name type="scientific">Thiovibrio frasassiensis</name>
    <dbReference type="NCBI Taxonomy" id="2984131"/>
    <lineage>
        <taxon>Bacteria</taxon>
        <taxon>Pseudomonadati</taxon>
        <taxon>Thermodesulfobacteriota</taxon>
        <taxon>Desulfobulbia</taxon>
        <taxon>Desulfobulbales</taxon>
        <taxon>Thiovibrionaceae</taxon>
        <taxon>Thiovibrio</taxon>
    </lineage>
</organism>
<dbReference type="InterPro" id="IPR000551">
    <property type="entry name" value="MerR-type_HTH_dom"/>
</dbReference>
<dbReference type="RefSeq" id="WP_307633068.1">
    <property type="nucleotide sequence ID" value="NZ_JAPHEH010000001.1"/>
</dbReference>
<accession>A0A9X4MEH0</accession>
<feature type="domain" description="HTH merR-type" evidence="2">
    <location>
        <begin position="9"/>
        <end position="76"/>
    </location>
</feature>
<evidence type="ECO:0000313" key="3">
    <source>
        <dbReference type="EMBL" id="MDG4476099.1"/>
    </source>
</evidence>
<sequence length="104" mass="12057">MRCQTNPSVYRISAAAEILALHPRTLRNYEKAGLVTPSRKGKWRYYSLDDIAWIRCLFKMIHGGITIASIGKLLHYAPCWEVGECDGEKRNQCPVYQRRSRESR</sequence>
<keyword evidence="1" id="KW-0238">DNA-binding</keyword>
<dbReference type="Gene3D" id="1.10.1660.10">
    <property type="match status" value="1"/>
</dbReference>
<dbReference type="PANTHER" id="PTHR30204">
    <property type="entry name" value="REDOX-CYCLING DRUG-SENSING TRANSCRIPTIONAL ACTIVATOR SOXR"/>
    <property type="match status" value="1"/>
</dbReference>
<dbReference type="GO" id="GO:0003677">
    <property type="term" value="F:DNA binding"/>
    <property type="evidence" value="ECO:0007669"/>
    <property type="project" value="UniProtKB-KW"/>
</dbReference>
<gene>
    <name evidence="3" type="ORF">OLX77_08020</name>
</gene>
<dbReference type="SUPFAM" id="SSF46955">
    <property type="entry name" value="Putative DNA-binding domain"/>
    <property type="match status" value="1"/>
</dbReference>